<dbReference type="Gene3D" id="1.20.120.160">
    <property type="entry name" value="HPT domain"/>
    <property type="match status" value="4"/>
</dbReference>
<dbReference type="InterPro" id="IPR005467">
    <property type="entry name" value="His_kinase_dom"/>
</dbReference>
<dbReference type="Pfam" id="PF01627">
    <property type="entry name" value="Hpt"/>
    <property type="match status" value="3"/>
</dbReference>
<dbReference type="InterPro" id="IPR008207">
    <property type="entry name" value="Sig_transdc_His_kin_Hpt_dom"/>
</dbReference>
<dbReference type="SMART" id="SM00387">
    <property type="entry name" value="HATPase_c"/>
    <property type="match status" value="1"/>
</dbReference>
<evidence type="ECO:0000256" key="11">
    <source>
        <dbReference type="SAM" id="Coils"/>
    </source>
</evidence>
<evidence type="ECO:0000256" key="2">
    <source>
        <dbReference type="ARBA" id="ARBA00012438"/>
    </source>
</evidence>
<feature type="modified residue" description="Phosphohistidine" evidence="9">
    <location>
        <position position="1121"/>
    </location>
</feature>
<dbReference type="Gene3D" id="3.40.50.2300">
    <property type="match status" value="1"/>
</dbReference>
<dbReference type="Gene3D" id="2.30.30.40">
    <property type="entry name" value="SH3 Domains"/>
    <property type="match status" value="1"/>
</dbReference>
<dbReference type="InterPro" id="IPR051315">
    <property type="entry name" value="Bact_Chemotaxis_CheA"/>
</dbReference>
<dbReference type="PANTHER" id="PTHR43395:SF8">
    <property type="entry name" value="HISTIDINE KINASE"/>
    <property type="match status" value="1"/>
</dbReference>
<feature type="domain" description="HPt" evidence="15">
    <location>
        <begin position="667"/>
        <end position="774"/>
    </location>
</feature>
<feature type="domain" description="HPt" evidence="15">
    <location>
        <begin position="865"/>
        <end position="963"/>
    </location>
</feature>
<feature type="domain" description="HPt" evidence="15">
    <location>
        <begin position="1074"/>
        <end position="1174"/>
    </location>
</feature>
<dbReference type="PANTHER" id="PTHR43395">
    <property type="entry name" value="SENSOR HISTIDINE KINASE CHEA"/>
    <property type="match status" value="1"/>
</dbReference>
<dbReference type="SUPFAM" id="SSF52172">
    <property type="entry name" value="CheY-like"/>
    <property type="match status" value="1"/>
</dbReference>
<dbReference type="PRINTS" id="PR00344">
    <property type="entry name" value="BCTRLSENSOR"/>
</dbReference>
<dbReference type="InterPro" id="IPR003594">
    <property type="entry name" value="HATPase_dom"/>
</dbReference>
<evidence type="ECO:0000256" key="3">
    <source>
        <dbReference type="ARBA" id="ARBA00021495"/>
    </source>
</evidence>
<feature type="modified residue" description="Phosphohistidine" evidence="9">
    <location>
        <position position="714"/>
    </location>
</feature>
<feature type="domain" description="CheW-like" evidence="14">
    <location>
        <begin position="1547"/>
        <end position="1682"/>
    </location>
</feature>
<dbReference type="InterPro" id="IPR004105">
    <property type="entry name" value="CheA-like_dim"/>
</dbReference>
<dbReference type="EMBL" id="RCCI01000004">
    <property type="protein sequence ID" value="RLJ68398.1"/>
    <property type="molecule type" value="Genomic_DNA"/>
</dbReference>
<dbReference type="FunFam" id="3.30.565.10:FF:000016">
    <property type="entry name" value="Chemotaxis protein CheA, putative"/>
    <property type="match status" value="1"/>
</dbReference>
<gene>
    <name evidence="16" type="ORF">DFR35_0958</name>
</gene>
<dbReference type="SUPFAM" id="SSF55874">
    <property type="entry name" value="ATPase domain of HSP90 chaperone/DNA topoisomerase II/histidine kinase"/>
    <property type="match status" value="1"/>
</dbReference>
<dbReference type="SUPFAM" id="SSF47226">
    <property type="entry name" value="Histidine-containing phosphotransfer domain, HPT domain"/>
    <property type="match status" value="5"/>
</dbReference>
<dbReference type="InterPro" id="IPR036061">
    <property type="entry name" value="CheW-like_dom_sf"/>
</dbReference>
<comment type="catalytic activity">
    <reaction evidence="1">
        <text>ATP + protein L-histidine = ADP + protein N-phospho-L-histidine.</text>
        <dbReference type="EC" id="2.7.13.3"/>
    </reaction>
</comment>
<keyword evidence="17" id="KW-1185">Reference proteome</keyword>
<dbReference type="Proteomes" id="UP000268908">
    <property type="component" value="Unassembled WGS sequence"/>
</dbReference>
<dbReference type="CDD" id="cd17546">
    <property type="entry name" value="REC_hyHK_CKI1_RcsC-like"/>
    <property type="match status" value="1"/>
</dbReference>
<dbReference type="InterPro" id="IPR001789">
    <property type="entry name" value="Sig_transdc_resp-reg_receiver"/>
</dbReference>
<dbReference type="Gene3D" id="3.30.565.10">
    <property type="entry name" value="Histidine kinase-like ATPase, C-terminal domain"/>
    <property type="match status" value="1"/>
</dbReference>
<evidence type="ECO:0000256" key="1">
    <source>
        <dbReference type="ARBA" id="ARBA00000085"/>
    </source>
</evidence>
<dbReference type="Pfam" id="PF00072">
    <property type="entry name" value="Response_reg"/>
    <property type="match status" value="1"/>
</dbReference>
<reference evidence="16 17" key="1">
    <citation type="submission" date="2018-10" db="EMBL/GenBank/DDBJ databases">
        <title>Genomic Encyclopedia of Type Strains, Phase IV (KMG-IV): sequencing the most valuable type-strain genomes for metagenomic binning, comparative biology and taxonomic classification.</title>
        <authorList>
            <person name="Goeker M."/>
        </authorList>
    </citation>
    <scope>NUCLEOTIDE SEQUENCE [LARGE SCALE GENOMIC DNA]</scope>
    <source>
        <strain evidence="16 17">DSM 26916</strain>
    </source>
</reference>
<dbReference type="InterPro" id="IPR058661">
    <property type="entry name" value="FimL_2nd"/>
</dbReference>
<dbReference type="CDD" id="cd00088">
    <property type="entry name" value="HPT"/>
    <property type="match status" value="2"/>
</dbReference>
<organism evidence="16 17">
    <name type="scientific">Sulfurisoma sediminicola</name>
    <dbReference type="NCBI Taxonomy" id="1381557"/>
    <lineage>
        <taxon>Bacteria</taxon>
        <taxon>Pseudomonadati</taxon>
        <taxon>Pseudomonadota</taxon>
        <taxon>Betaproteobacteria</taxon>
        <taxon>Nitrosomonadales</taxon>
        <taxon>Sterolibacteriaceae</taxon>
        <taxon>Sulfurisoma</taxon>
    </lineage>
</organism>
<evidence type="ECO:0000256" key="10">
    <source>
        <dbReference type="PROSITE-ProRule" id="PRU00169"/>
    </source>
</evidence>
<evidence type="ECO:0000259" key="15">
    <source>
        <dbReference type="PROSITE" id="PS50894"/>
    </source>
</evidence>
<keyword evidence="11" id="KW-0175">Coiled coil</keyword>
<dbReference type="PROSITE" id="PS50851">
    <property type="entry name" value="CHEW"/>
    <property type="match status" value="1"/>
</dbReference>
<proteinExistence type="predicted"/>
<dbReference type="SMART" id="SM01231">
    <property type="entry name" value="H-kinase_dim"/>
    <property type="match status" value="1"/>
</dbReference>
<dbReference type="PROSITE" id="PS50109">
    <property type="entry name" value="HIS_KIN"/>
    <property type="match status" value="1"/>
</dbReference>
<evidence type="ECO:0000256" key="4">
    <source>
        <dbReference type="ARBA" id="ARBA00022553"/>
    </source>
</evidence>
<dbReference type="SMART" id="SM00260">
    <property type="entry name" value="CheW"/>
    <property type="match status" value="1"/>
</dbReference>
<keyword evidence="7" id="KW-0902">Two-component regulatory system</keyword>
<feature type="modified residue" description="4-aspartylphosphate" evidence="10">
    <location>
        <position position="1754"/>
    </location>
</feature>
<protein>
    <recommendedName>
        <fullName evidence="3">Chemotaxis protein CheA</fullName>
        <ecNumber evidence="2">2.7.13.3</ecNumber>
    </recommendedName>
</protein>
<dbReference type="SMART" id="SM00073">
    <property type="entry name" value="HPT"/>
    <property type="match status" value="3"/>
</dbReference>
<feature type="domain" description="Response regulatory" evidence="13">
    <location>
        <begin position="1705"/>
        <end position="1821"/>
    </location>
</feature>
<dbReference type="Pfam" id="PF26379">
    <property type="entry name" value="FimL_2nd"/>
    <property type="match status" value="1"/>
</dbReference>
<accession>A0A497XPW6</accession>
<evidence type="ECO:0000256" key="9">
    <source>
        <dbReference type="PROSITE-ProRule" id="PRU00110"/>
    </source>
</evidence>
<evidence type="ECO:0000259" key="14">
    <source>
        <dbReference type="PROSITE" id="PS50851"/>
    </source>
</evidence>
<evidence type="ECO:0000256" key="8">
    <source>
        <dbReference type="ARBA" id="ARBA00035100"/>
    </source>
</evidence>
<feature type="modified residue" description="Phosphohistidine" evidence="9">
    <location>
        <position position="906"/>
    </location>
</feature>
<name>A0A497XPW6_9PROT</name>
<evidence type="ECO:0000259" key="12">
    <source>
        <dbReference type="PROSITE" id="PS50109"/>
    </source>
</evidence>
<evidence type="ECO:0000256" key="6">
    <source>
        <dbReference type="ARBA" id="ARBA00022777"/>
    </source>
</evidence>
<dbReference type="InterPro" id="IPR036890">
    <property type="entry name" value="HATPase_C_sf"/>
</dbReference>
<feature type="coiled-coil region" evidence="11">
    <location>
        <begin position="1246"/>
        <end position="1287"/>
    </location>
</feature>
<dbReference type="InterPro" id="IPR036641">
    <property type="entry name" value="HPT_dom_sf"/>
</dbReference>
<dbReference type="Pfam" id="PF01584">
    <property type="entry name" value="CheW"/>
    <property type="match status" value="1"/>
</dbReference>
<dbReference type="InterPro" id="IPR011006">
    <property type="entry name" value="CheY-like_superfamily"/>
</dbReference>
<dbReference type="InterPro" id="IPR004358">
    <property type="entry name" value="Sig_transdc_His_kin-like_C"/>
</dbReference>
<dbReference type="GO" id="GO:0005737">
    <property type="term" value="C:cytoplasm"/>
    <property type="evidence" value="ECO:0007669"/>
    <property type="project" value="InterPro"/>
</dbReference>
<evidence type="ECO:0000256" key="7">
    <source>
        <dbReference type="ARBA" id="ARBA00023012"/>
    </source>
</evidence>
<dbReference type="GO" id="GO:0006935">
    <property type="term" value="P:chemotaxis"/>
    <property type="evidence" value="ECO:0007669"/>
    <property type="project" value="InterPro"/>
</dbReference>
<feature type="coiled-coil region" evidence="11">
    <location>
        <begin position="587"/>
        <end position="614"/>
    </location>
</feature>
<dbReference type="InterPro" id="IPR002545">
    <property type="entry name" value="CheW-lke_dom"/>
</dbReference>
<evidence type="ECO:0000313" key="16">
    <source>
        <dbReference type="EMBL" id="RLJ68398.1"/>
    </source>
</evidence>
<sequence length="1825" mass="196676">MNMATELDIGPLTWVKGEIDLALERAGEALGQFAASHEAAQIGQARNHLRQARGALTIVGLEGVTQFAEALEALLAGFEDGSIAATPQAAEAGRKGFAAIRLYLDDLVDGRPDQALKLFPAYRDIAVARGQPVPGATELFFPDLTLRPPRREKEPAPLATEALQARIKAARLGFQRGLLKWLKQDPKGAADMRMAVAMVEMTQSQPASRAFWWVAMAFFDALAGGGIEADAAVKKLCGRIEGQLRKLLEGSGTVADRLMRDVLYYVARAPHGSDHLECVRAAYRLDNLIPAIGDAQDITPLKPVLRASRELLATTKDHWNRYCAGTTTALAQFRDGVVQLVARLDELGQPEIARLASAIQKTAEAIATQPARHGDADGLEIATALLLLESTLEHFPEVGIQFAHQVDTVAGRLAALLRGEALGALEIPQLDEISRRAQERLLMHQVAKEILANLAVVEQTLDGFFRNPAQRAELGQLAKPLTQVTGALMVLGQDRAVEVLHECETRIATFRDEFYMPQQADFEDVAAKLSGLGFFVEKLQFGPADLDAILNPAPVVVEAAAPTVEQEINKALTQSQILAAQLKAAPQEAQGELREELKHNLEALREDANLVADQGLAAQASAAIAAIDTEQTPTVIEAAFEAAVEKAAPAEAPAPSAETARLAEASSAEVDAELLSIFLEEAHEVLAAIAANVPQLASQPHDRETLTTVRRSFHTLKGSGRMVGLTDLGEAAWAVEQTLNKWLQQEQLVSPPLLAVLESAHALFHDWVAQLEAGGGTWRDAGTLVAQCERLLSEEETAAAEQPQPAAAEPEALAEVAGIAPLEAPALAAELAATEAFELPMELPAEAVAEVPAEPPAVETVMVGECEIARALYDLYVAEARGHVAALQTGLEGARGIDRDLLRVAHTLGGISATTGLPAVQGVAHALELAFERLLDADLPPDEPQRMLLARAVGALEGMVGAIAELRLPAPETGLAAELDRLMPHVPEAEPVAPAGEEVPVFELPSLELPSLELPSFELPVIEPTAIAEATAPSAAVPAEALLMPAGEAIPAALAAEHAITEEEALERRQSRLHDDLDPQLLPFFLEESQDLMREIGTELRNWREQPTDIEISNQLRRLLHTLKGSARMAGAMSIGEIVHGLETRIEASSDITPAFLDEVEATYDRSAMLIDKLRRFGDVDAVTPEEAAAEAAARAAAPVPAAAAAATRAEIAAAAEEAAAKRSLRVRADLVDKLVNEAGEMAIARARIEGEMRTLKAALLDLTENVIRLRNQLREIEIQAESQMQSQLAEAQAHDANFDPLEFDRFTRFQELTRMMAESVNDVSTVQHNLLRNLDHADAALVAQSRLNRELSQALMSVRMVPFSSVADRLYRVVRQTAKELDKRANLDIRGGQTELDRSVLEAMIGPIEHLLRNAVSHGLENRERRATAGKPEIGEIQLTLAQAGNEVLIEMSDDGAGLDLVRIRAKAIERGLLGADEEVDDARIMGMIFQPGFSTAAEVTEVSGRGVGMDVVKNETANLGGRIEIASEAGKGARFRIYLPLTLAVAQAVLIRAGGHLFAIPSAMVEQVSEMKPEAIATIRERRGTDWLGNHYPWHYVGRLLGDPGAHPQPARRHWLMLLKGGSQRIALEVDGLLGNEEVVVKNIGPQLARVVGIAGATVLADGEVALIINPIALASREAAPMALTETTVQRISEEAAVAATPTVMVVDDSLTVRKITGRLLAREGYHVVTAKDGVDALEQLGEVIPDVMLVDIEMPRMDGFDLTRNVRADARTRGIPIIMITSRIADKHRNYAMEIGVNHYLGKPYDEEELLKLIGSYVKKPD</sequence>
<dbReference type="GO" id="GO:0000155">
    <property type="term" value="F:phosphorelay sensor kinase activity"/>
    <property type="evidence" value="ECO:0007669"/>
    <property type="project" value="InterPro"/>
</dbReference>
<dbReference type="EC" id="2.7.13.3" evidence="2"/>
<evidence type="ECO:0000313" key="17">
    <source>
        <dbReference type="Proteomes" id="UP000268908"/>
    </source>
</evidence>
<keyword evidence="6 16" id="KW-0418">Kinase</keyword>
<keyword evidence="4 10" id="KW-0597">Phosphoprotein</keyword>
<comment type="function">
    <text evidence="8">Involved in the transmission of sensory signals from the chemoreceptors to the flagellar motors. CheA is autophosphorylated; it can transfer its phosphate group to either CheB or CheY.</text>
</comment>
<feature type="domain" description="Histidine kinase" evidence="12">
    <location>
        <begin position="1347"/>
        <end position="1545"/>
    </location>
</feature>
<dbReference type="Pfam" id="PF02518">
    <property type="entry name" value="HATPase_c"/>
    <property type="match status" value="1"/>
</dbReference>
<evidence type="ECO:0000256" key="5">
    <source>
        <dbReference type="ARBA" id="ARBA00022679"/>
    </source>
</evidence>
<dbReference type="PROSITE" id="PS50110">
    <property type="entry name" value="RESPONSE_REGULATORY"/>
    <property type="match status" value="1"/>
</dbReference>
<dbReference type="PROSITE" id="PS50894">
    <property type="entry name" value="HPT"/>
    <property type="match status" value="3"/>
</dbReference>
<dbReference type="SUPFAM" id="SSF50341">
    <property type="entry name" value="CheW-like"/>
    <property type="match status" value="1"/>
</dbReference>
<keyword evidence="5" id="KW-0808">Transferase</keyword>
<evidence type="ECO:0000259" key="13">
    <source>
        <dbReference type="PROSITE" id="PS50110"/>
    </source>
</evidence>
<comment type="caution">
    <text evidence="16">The sequence shown here is derived from an EMBL/GenBank/DDBJ whole genome shotgun (WGS) entry which is preliminary data.</text>
</comment>
<dbReference type="OrthoDB" id="9803176at2"/>
<dbReference type="SMART" id="SM00448">
    <property type="entry name" value="REC"/>
    <property type="match status" value="1"/>
</dbReference>